<dbReference type="Proteomes" id="UP000615455">
    <property type="component" value="Unassembled WGS sequence"/>
</dbReference>
<feature type="chain" id="PRO_5045826391" description="Copper amine oxidase-like N-terminal domain-containing protein" evidence="1">
    <location>
        <begin position="23"/>
        <end position="185"/>
    </location>
</feature>
<dbReference type="RefSeq" id="WP_189010841.1">
    <property type="nucleotide sequence ID" value="NZ_BMHE01000007.1"/>
</dbReference>
<accession>A0ABQ2BT27</accession>
<evidence type="ECO:0000313" key="4">
    <source>
        <dbReference type="Proteomes" id="UP000615455"/>
    </source>
</evidence>
<keyword evidence="4" id="KW-1185">Reference proteome</keyword>
<comment type="caution">
    <text evidence="3">The sequence shown here is derived from an EMBL/GenBank/DDBJ whole genome shotgun (WGS) entry which is preliminary data.</text>
</comment>
<feature type="domain" description="Copper amine oxidase-like N-terminal" evidence="2">
    <location>
        <begin position="40"/>
        <end position="91"/>
    </location>
</feature>
<organism evidence="3 4">
    <name type="scientific">Paenibacillus marchantiophytorum</name>
    <dbReference type="NCBI Taxonomy" id="1619310"/>
    <lineage>
        <taxon>Bacteria</taxon>
        <taxon>Bacillati</taxon>
        <taxon>Bacillota</taxon>
        <taxon>Bacilli</taxon>
        <taxon>Bacillales</taxon>
        <taxon>Paenibacillaceae</taxon>
        <taxon>Paenibacillus</taxon>
    </lineage>
</organism>
<name>A0ABQ2BT27_9BACL</name>
<protein>
    <recommendedName>
        <fullName evidence="2">Copper amine oxidase-like N-terminal domain-containing protein</fullName>
    </recommendedName>
</protein>
<reference evidence="4" key="1">
    <citation type="journal article" date="2019" name="Int. J. Syst. Evol. Microbiol.">
        <title>The Global Catalogue of Microorganisms (GCM) 10K type strain sequencing project: providing services to taxonomists for standard genome sequencing and annotation.</title>
        <authorList>
            <consortium name="The Broad Institute Genomics Platform"/>
            <consortium name="The Broad Institute Genome Sequencing Center for Infectious Disease"/>
            <person name="Wu L."/>
            <person name="Ma J."/>
        </authorList>
    </citation>
    <scope>NUCLEOTIDE SEQUENCE [LARGE SCALE GENOMIC DNA]</scope>
    <source>
        <strain evidence="4">CGMCC 1.15043</strain>
    </source>
</reference>
<dbReference type="Pfam" id="PF07833">
    <property type="entry name" value="Cu_amine_oxidN1"/>
    <property type="match status" value="1"/>
</dbReference>
<feature type="signal peptide" evidence="1">
    <location>
        <begin position="1"/>
        <end position="22"/>
    </location>
</feature>
<dbReference type="EMBL" id="BMHE01000007">
    <property type="protein sequence ID" value="GGI46958.1"/>
    <property type="molecule type" value="Genomic_DNA"/>
</dbReference>
<proteinExistence type="predicted"/>
<dbReference type="InterPro" id="IPR012854">
    <property type="entry name" value="Cu_amine_oxidase-like_N"/>
</dbReference>
<keyword evidence="1" id="KW-0732">Signal</keyword>
<dbReference type="InterPro" id="IPR036582">
    <property type="entry name" value="Mao_N_sf"/>
</dbReference>
<sequence>MKKILIGFICGAVFFGSIQAYASVGTMIEVYYTIKGIFNNNQKIVFPENALPFINNGTTYVPLRTVAEMMGKEVKWDPEHQYVILSKHTEEACIPEEGSDLKKLRNICIADKNVKLPDNTYLDGTLVSLQGKEAYLPALVLKKDKSHLVISPKSGIVIDQFIDPSDPNAFDFLKTYVTGYDLVGR</sequence>
<dbReference type="SUPFAM" id="SSF55383">
    <property type="entry name" value="Copper amine oxidase, domain N"/>
    <property type="match status" value="1"/>
</dbReference>
<gene>
    <name evidence="3" type="ORF">GCM10008018_19760</name>
</gene>
<evidence type="ECO:0000256" key="1">
    <source>
        <dbReference type="SAM" id="SignalP"/>
    </source>
</evidence>
<evidence type="ECO:0000259" key="2">
    <source>
        <dbReference type="Pfam" id="PF07833"/>
    </source>
</evidence>
<evidence type="ECO:0000313" key="3">
    <source>
        <dbReference type="EMBL" id="GGI46958.1"/>
    </source>
</evidence>